<sequence>MTNGTPLIPADIYRNNAVAHQDLATFAWLEFISAVAPNAGGSRGVPGGSFASSGSGGTGPLVWETYQHRTELFPCNVNGSSSAPTPPQPWGAAPKYVTTVTNSNPQLCSTITLPGGGTLPYNNLDEANQIGQNTLFYPTTPGNPQPGTDAQVLFEAKVNQYESNYVNQNYASFIPQFGPFRLSPGITLPTTTVEVKAAWRPLSSIPSNQRYRYHVSNVLTYGGTDSNPVPRVVPYALIALHIIHKTPNYPAFIFATFEQVDDFKNQVTGQPTGVYYVPAYKSVNYTVPSSTTFPPSGRKVPNPNINFNPQAPKAFPYGTKGVALPLGNVSSIPGAKVLKGGAVAVPVTSPVPPVAEITAVNNQALAAMKGIPGFNQNFIWQYYKLAGVQAIPTNDETTRDFYLANIVVESSQPGIQLFRGFPPITNGVLTNIRNQVNVIDYHNNPGSLTSSGGCQGCHGVAQTQNGFDFSFLFFGVAGGGFSPETAGLPSPQLAAARLANKKYFTK</sequence>
<gene>
    <name evidence="1" type="ORF">MGWOODY_Smn2053</name>
</gene>
<reference evidence="1" key="1">
    <citation type="submission" date="2015-10" db="EMBL/GenBank/DDBJ databases">
        <authorList>
            <person name="Gilbert D.G."/>
        </authorList>
    </citation>
    <scope>NUCLEOTIDE SEQUENCE</scope>
</reference>
<dbReference type="AlphaFoldDB" id="A0A160TP22"/>
<protein>
    <submittedName>
        <fullName evidence="1">Cytochrome c family protein</fullName>
    </submittedName>
</protein>
<evidence type="ECO:0000313" key="1">
    <source>
        <dbReference type="EMBL" id="CUS46491.1"/>
    </source>
</evidence>
<dbReference type="EMBL" id="CZQE01000370">
    <property type="protein sequence ID" value="CUS46491.1"/>
    <property type="molecule type" value="Genomic_DNA"/>
</dbReference>
<name>A0A160TP22_9ZZZZ</name>
<proteinExistence type="predicted"/>
<accession>A0A160TP22</accession>
<organism evidence="1">
    <name type="scientific">hydrothermal vent metagenome</name>
    <dbReference type="NCBI Taxonomy" id="652676"/>
    <lineage>
        <taxon>unclassified sequences</taxon>
        <taxon>metagenomes</taxon>
        <taxon>ecological metagenomes</taxon>
    </lineage>
</organism>